<feature type="transmembrane region" description="Helical" evidence="1">
    <location>
        <begin position="313"/>
        <end position="332"/>
    </location>
</feature>
<proteinExistence type="predicted"/>
<evidence type="ECO:0000256" key="1">
    <source>
        <dbReference type="SAM" id="Phobius"/>
    </source>
</evidence>
<dbReference type="Proteomes" id="UP000799771">
    <property type="component" value="Unassembled WGS sequence"/>
</dbReference>
<feature type="transmembrane region" description="Helical" evidence="1">
    <location>
        <begin position="26"/>
        <end position="45"/>
    </location>
</feature>
<dbReference type="RefSeq" id="XP_033523140.1">
    <property type="nucleotide sequence ID" value="XM_033665898.1"/>
</dbReference>
<evidence type="ECO:0000313" key="2">
    <source>
        <dbReference type="EMBL" id="KAF2128751.1"/>
    </source>
</evidence>
<name>A0A6A6ADD4_9PLEO</name>
<keyword evidence="1" id="KW-0472">Membrane</keyword>
<dbReference type="AlphaFoldDB" id="A0A6A6ADD4"/>
<dbReference type="OrthoDB" id="1937642at2759"/>
<evidence type="ECO:0000313" key="3">
    <source>
        <dbReference type="Proteomes" id="UP000799771"/>
    </source>
</evidence>
<dbReference type="EMBL" id="ML977507">
    <property type="protein sequence ID" value="KAF2128751.1"/>
    <property type="molecule type" value="Genomic_DNA"/>
</dbReference>
<keyword evidence="3" id="KW-1185">Reference proteome</keyword>
<keyword evidence="1" id="KW-1133">Transmembrane helix</keyword>
<feature type="transmembrane region" description="Helical" evidence="1">
    <location>
        <begin position="178"/>
        <end position="201"/>
    </location>
</feature>
<reference evidence="2" key="1">
    <citation type="journal article" date="2020" name="Stud. Mycol.">
        <title>101 Dothideomycetes genomes: a test case for predicting lifestyles and emergence of pathogens.</title>
        <authorList>
            <person name="Haridas S."/>
            <person name="Albert R."/>
            <person name="Binder M."/>
            <person name="Bloem J."/>
            <person name="Labutti K."/>
            <person name="Salamov A."/>
            <person name="Andreopoulos B."/>
            <person name="Baker S."/>
            <person name="Barry K."/>
            <person name="Bills G."/>
            <person name="Bluhm B."/>
            <person name="Cannon C."/>
            <person name="Castanera R."/>
            <person name="Culley D."/>
            <person name="Daum C."/>
            <person name="Ezra D."/>
            <person name="Gonzalez J."/>
            <person name="Henrissat B."/>
            <person name="Kuo A."/>
            <person name="Liang C."/>
            <person name="Lipzen A."/>
            <person name="Lutzoni F."/>
            <person name="Magnuson J."/>
            <person name="Mondo S."/>
            <person name="Nolan M."/>
            <person name="Ohm R."/>
            <person name="Pangilinan J."/>
            <person name="Park H.-J."/>
            <person name="Ramirez L."/>
            <person name="Alfaro M."/>
            <person name="Sun H."/>
            <person name="Tritt A."/>
            <person name="Yoshinaga Y."/>
            <person name="Zwiers L.-H."/>
            <person name="Turgeon B."/>
            <person name="Goodwin S."/>
            <person name="Spatafora J."/>
            <person name="Crous P."/>
            <person name="Grigoriev I."/>
        </authorList>
    </citation>
    <scope>NUCLEOTIDE SEQUENCE</scope>
    <source>
        <strain evidence="2">CBS 119687</strain>
    </source>
</reference>
<feature type="transmembrane region" description="Helical" evidence="1">
    <location>
        <begin position="57"/>
        <end position="82"/>
    </location>
</feature>
<sequence>MQRRAGLPLEVSTHGRFSQIELHEEVIIPFLIALLVLAFSLWQVPLQAARSTDDRHLACLIPIFMVLGGSLVHKALAITTASPRQDSPHFGCGWLAYSFSTLLPAISGTHELLPMPDMHCKVLNLKSGYALDNNSWLLSRVLRDLESLSVRRTSNEGISIEILDLVAPIKPLSWYATVCANTASMVIMFSQLAIAIFTIYARRDTSVFLLFSLCVMLMQTVVSLPAWREQKFCARKDGSKDAACALMRGNGHRYVSIIRNADPDAWNIEDLAGACQTHYDYSRTLEGPILILTFLVFLAFTCLSTYLDNTNVVYMLLILALGTVGNVVTVALPRESWAHGLNLESVGVISDDRGVMKALQRLEEGYEGLGEPLVNEFFPGGLRLNEELWWADIKGKRMERKAHEEEGMGSMHRKVGTEKGRNDGMDDWLFMPVNVPDIQDIEM</sequence>
<accession>A0A6A6ADD4</accession>
<organism evidence="2 3">
    <name type="scientific">Dothidotthia symphoricarpi CBS 119687</name>
    <dbReference type="NCBI Taxonomy" id="1392245"/>
    <lineage>
        <taxon>Eukaryota</taxon>
        <taxon>Fungi</taxon>
        <taxon>Dikarya</taxon>
        <taxon>Ascomycota</taxon>
        <taxon>Pezizomycotina</taxon>
        <taxon>Dothideomycetes</taxon>
        <taxon>Pleosporomycetidae</taxon>
        <taxon>Pleosporales</taxon>
        <taxon>Dothidotthiaceae</taxon>
        <taxon>Dothidotthia</taxon>
    </lineage>
</organism>
<protein>
    <submittedName>
        <fullName evidence="2">Uncharacterized protein</fullName>
    </submittedName>
</protein>
<keyword evidence="1" id="KW-0812">Transmembrane</keyword>
<feature type="transmembrane region" description="Helical" evidence="1">
    <location>
        <begin position="289"/>
        <end position="307"/>
    </location>
</feature>
<gene>
    <name evidence="2" type="ORF">P153DRAFT_340929</name>
</gene>
<dbReference type="GeneID" id="54406330"/>
<feature type="transmembrane region" description="Helical" evidence="1">
    <location>
        <begin position="207"/>
        <end position="227"/>
    </location>
</feature>